<dbReference type="InterPro" id="IPR029057">
    <property type="entry name" value="PRTase-like"/>
</dbReference>
<evidence type="ECO:0000313" key="6">
    <source>
        <dbReference type="EMBL" id="TKZ33920.1"/>
    </source>
</evidence>
<protein>
    <recommendedName>
        <fullName evidence="4">Bifunctional protein PyrR</fullName>
    </recommendedName>
    <domain>
        <recommendedName>
            <fullName evidence="4">Pyrimidine operon regulatory protein</fullName>
        </recommendedName>
    </domain>
    <domain>
        <recommendedName>
            <fullName evidence="4">Uracil phosphoribosyltransferase</fullName>
            <shortName evidence="4">UPRTase</shortName>
            <ecNumber evidence="4">2.4.2.9</ecNumber>
        </recommendedName>
    </domain>
</protein>
<dbReference type="EMBL" id="SJDU01000212">
    <property type="protein sequence ID" value="TKZ33920.1"/>
    <property type="molecule type" value="Genomic_DNA"/>
</dbReference>
<dbReference type="Pfam" id="PF00156">
    <property type="entry name" value="Pribosyltran"/>
    <property type="match status" value="1"/>
</dbReference>
<dbReference type="InterPro" id="IPR050137">
    <property type="entry name" value="PyrR_bifunctional"/>
</dbReference>
<dbReference type="EC" id="2.4.2.9" evidence="4"/>
<dbReference type="NCBIfam" id="NF003549">
    <property type="entry name" value="PRK05205.1-5"/>
    <property type="match status" value="1"/>
</dbReference>
<keyword evidence="3 4" id="KW-0804">Transcription</keyword>
<keyword evidence="2 4" id="KW-0805">Transcription regulation</keyword>
<comment type="function">
    <text evidence="4">Also displays a weak uracil phosphoribosyltransferase activity which is not physiologically significant.</text>
</comment>
<dbReference type="RefSeq" id="WP_137998650.1">
    <property type="nucleotide sequence ID" value="NZ_SJDU01000212.1"/>
</dbReference>
<accession>A0ABY2TQ36</accession>
<comment type="catalytic activity">
    <reaction evidence="4">
        <text>UMP + diphosphate = 5-phospho-alpha-D-ribose 1-diphosphate + uracil</text>
        <dbReference type="Rhea" id="RHEA:13017"/>
        <dbReference type="ChEBI" id="CHEBI:17568"/>
        <dbReference type="ChEBI" id="CHEBI:33019"/>
        <dbReference type="ChEBI" id="CHEBI:57865"/>
        <dbReference type="ChEBI" id="CHEBI:58017"/>
        <dbReference type="EC" id="2.4.2.9"/>
    </reaction>
</comment>
<dbReference type="InterPro" id="IPR000836">
    <property type="entry name" value="PRTase_dom"/>
</dbReference>
<feature type="domain" description="Phosphoribosyltransferase" evidence="5">
    <location>
        <begin position="5"/>
        <end position="149"/>
    </location>
</feature>
<feature type="short sequence motif" description="PRPP-binding" evidence="4">
    <location>
        <begin position="95"/>
        <end position="107"/>
    </location>
</feature>
<dbReference type="HAMAP" id="MF_01219">
    <property type="entry name" value="PyrR"/>
    <property type="match status" value="1"/>
</dbReference>
<comment type="similarity">
    <text evidence="1 4">Belongs to the purine/pyrimidine phosphoribosyltransferase family. PyrR subfamily.</text>
</comment>
<evidence type="ECO:0000259" key="5">
    <source>
        <dbReference type="Pfam" id="PF00156"/>
    </source>
</evidence>
<dbReference type="Gene3D" id="3.40.50.2020">
    <property type="match status" value="1"/>
</dbReference>
<proteinExistence type="inferred from homology"/>
<evidence type="ECO:0000256" key="2">
    <source>
        <dbReference type="ARBA" id="ARBA00023015"/>
    </source>
</evidence>
<dbReference type="Proteomes" id="UP000310168">
    <property type="component" value="Unassembled WGS sequence"/>
</dbReference>
<dbReference type="CDD" id="cd06223">
    <property type="entry name" value="PRTases_typeI"/>
    <property type="match status" value="1"/>
</dbReference>
<organism evidence="6 7">
    <name type="scientific">Brachyspira catarrhinii</name>
    <dbReference type="NCBI Taxonomy" id="2528966"/>
    <lineage>
        <taxon>Bacteria</taxon>
        <taxon>Pseudomonadati</taxon>
        <taxon>Spirochaetota</taxon>
        <taxon>Spirochaetia</taxon>
        <taxon>Brachyspirales</taxon>
        <taxon>Brachyspiraceae</taxon>
        <taxon>Brachyspira</taxon>
    </lineage>
</organism>
<dbReference type="SUPFAM" id="SSF53271">
    <property type="entry name" value="PRTase-like"/>
    <property type="match status" value="1"/>
</dbReference>
<dbReference type="InterPro" id="IPR023050">
    <property type="entry name" value="PyrR"/>
</dbReference>
<keyword evidence="4 6" id="KW-0808">Transferase</keyword>
<keyword evidence="7" id="KW-1185">Reference proteome</keyword>
<evidence type="ECO:0000256" key="4">
    <source>
        <dbReference type="HAMAP-Rule" id="MF_01219"/>
    </source>
</evidence>
<comment type="caution">
    <text evidence="6">The sequence shown here is derived from an EMBL/GenBank/DDBJ whole genome shotgun (WGS) entry which is preliminary data.</text>
</comment>
<name>A0ABY2TQ36_9SPIR</name>
<gene>
    <name evidence="4 6" type="primary">pyrR</name>
    <name evidence="6" type="ORF">EZH24_08165</name>
</gene>
<dbReference type="GO" id="GO:0004845">
    <property type="term" value="F:uracil phosphoribosyltransferase activity"/>
    <property type="evidence" value="ECO:0007669"/>
    <property type="project" value="UniProtKB-EC"/>
</dbReference>
<dbReference type="PANTHER" id="PTHR11608:SF0">
    <property type="entry name" value="BIFUNCTIONAL PROTEIN PYRR"/>
    <property type="match status" value="1"/>
</dbReference>
<reference evidence="6 7" key="1">
    <citation type="journal article" date="2019" name="Anaerobe">
        <title>Brachyspira catarrhinii sp. nov., an anaerobic intestinal spirochaete isolated from vervet monkeys may have been misidentified as Brachyspira aalborgi in previous studies.</title>
        <authorList>
            <person name="Phillips N.D."/>
            <person name="La T."/>
            <person name="Hampson D.J."/>
        </authorList>
    </citation>
    <scope>NUCLEOTIDE SEQUENCE [LARGE SCALE GENOMIC DNA]</scope>
    <source>
        <strain evidence="6 7">Z12</strain>
    </source>
</reference>
<comment type="function">
    <text evidence="4">Regulates the transcription of the pyrimidine nucleotide (pyr) operon in response to exogenous pyrimidines.</text>
</comment>
<evidence type="ECO:0000256" key="3">
    <source>
        <dbReference type="ARBA" id="ARBA00023163"/>
    </source>
</evidence>
<keyword evidence="4 6" id="KW-0328">Glycosyltransferase</keyword>
<evidence type="ECO:0000313" key="7">
    <source>
        <dbReference type="Proteomes" id="UP000310168"/>
    </source>
</evidence>
<evidence type="ECO:0000256" key="1">
    <source>
        <dbReference type="ARBA" id="ARBA00005565"/>
    </source>
</evidence>
<sequence length="175" mass="19983">MRILLKSEEYEKVLPRLAAEVIEKENIDKLAIVGIRRRGDYLGIRLKKLIEEKVNIDLPIGAIDINLYRDDLSTLSEFPEIKETDIPFDITGKSVLLVDDVLYTGRTIRAALNALFEYGRPQRVSLLVLMDRFGRELPISANYVGLALNVPKEQYVSVRVKELEGEDIILLKDRS</sequence>
<dbReference type="PANTHER" id="PTHR11608">
    <property type="entry name" value="BIFUNCTIONAL PROTEIN PYRR"/>
    <property type="match status" value="1"/>
</dbReference>
<dbReference type="NCBIfam" id="NF003545">
    <property type="entry name" value="PRK05205.1-1"/>
    <property type="match status" value="1"/>
</dbReference>